<accession>A0A8B7Z9S7</accession>
<keyword evidence="2" id="KW-1185">Reference proteome</keyword>
<proteinExistence type="predicted"/>
<dbReference type="OrthoDB" id="10403021at2759"/>
<dbReference type="OMA" id="TKSPQMA"/>
<feature type="region of interest" description="Disordered" evidence="1">
    <location>
        <begin position="34"/>
        <end position="57"/>
    </location>
</feature>
<organism evidence="2 3">
    <name type="scientific">Acanthaster planci</name>
    <name type="common">Crown-of-thorns starfish</name>
    <dbReference type="NCBI Taxonomy" id="133434"/>
    <lineage>
        <taxon>Eukaryota</taxon>
        <taxon>Metazoa</taxon>
        <taxon>Echinodermata</taxon>
        <taxon>Eleutherozoa</taxon>
        <taxon>Asterozoa</taxon>
        <taxon>Asteroidea</taxon>
        <taxon>Valvatacea</taxon>
        <taxon>Valvatida</taxon>
        <taxon>Acanthasteridae</taxon>
        <taxon>Acanthaster</taxon>
    </lineage>
</organism>
<name>A0A8B7Z9S7_ACAPL</name>
<dbReference type="InterPro" id="IPR036034">
    <property type="entry name" value="PDZ_sf"/>
</dbReference>
<evidence type="ECO:0000313" key="2">
    <source>
        <dbReference type="Proteomes" id="UP000694845"/>
    </source>
</evidence>
<dbReference type="SUPFAM" id="SSF50156">
    <property type="entry name" value="PDZ domain-like"/>
    <property type="match status" value="1"/>
</dbReference>
<sequence length="346" mass="38272">MQCKVSLVVTVQQTFDSRRAISSEFLTSKLRSKPDSVVTKSPQMAERNPRLAQESHQVDTQECGDHVYLPPVGFGRDPVDFNADLNDIDGCYVFQNIIENGLAFAVGVRNGDILFGINGTNIEGRGIEYVLDLLRTNHGYQVPQLLLAVQRNSKIAGEPPRFIWVIFKTVFQVGDPTVEVIQTLETDTTNMPFFVIQPTFSWLGPPVDPVNVYTEGEHPLYLCVKDDKIAFANYSPNSALFLYKYSGGNPGKGNAVAYSLQSLTTPPLEHSTPAGTTEDTLKALNFPSYMTGGKGIPKDPRLWYNKTYKSAFSLESVMAEGMYLGMGETGEAMLSKKKTEMKVNIS</sequence>
<evidence type="ECO:0000256" key="1">
    <source>
        <dbReference type="SAM" id="MobiDB-lite"/>
    </source>
</evidence>
<gene>
    <name evidence="3" type="primary">LOC110985595</name>
</gene>
<dbReference type="GeneID" id="110985595"/>
<protein>
    <submittedName>
        <fullName evidence="3">Uncharacterized protein LOC110985595 isoform X1</fullName>
    </submittedName>
</protein>
<dbReference type="Gene3D" id="2.30.42.10">
    <property type="match status" value="1"/>
</dbReference>
<dbReference type="Proteomes" id="UP000694845">
    <property type="component" value="Unplaced"/>
</dbReference>
<dbReference type="RefSeq" id="XP_022102418.1">
    <property type="nucleotide sequence ID" value="XM_022246726.1"/>
</dbReference>
<dbReference type="AlphaFoldDB" id="A0A8B7Z9S7"/>
<dbReference type="KEGG" id="aplc:110985595"/>
<reference evidence="3" key="1">
    <citation type="submission" date="2025-08" db="UniProtKB">
        <authorList>
            <consortium name="RefSeq"/>
        </authorList>
    </citation>
    <scope>IDENTIFICATION</scope>
</reference>
<evidence type="ECO:0000313" key="3">
    <source>
        <dbReference type="RefSeq" id="XP_022102418.1"/>
    </source>
</evidence>